<dbReference type="PIRSF" id="PIRSF002161">
    <property type="entry name" value="Ribosomal_L5"/>
    <property type="match status" value="1"/>
</dbReference>
<dbReference type="InterPro" id="IPR057266">
    <property type="entry name" value="Ribosomal_uL5_euk/arc-type"/>
</dbReference>
<evidence type="ECO:0000259" key="7">
    <source>
        <dbReference type="Pfam" id="PF00673"/>
    </source>
</evidence>
<organism evidence="8 9">
    <name type="scientific">Candidatus Bilamarchaeum dharawalense</name>
    <dbReference type="NCBI Taxonomy" id="2885759"/>
    <lineage>
        <taxon>Archaea</taxon>
        <taxon>Candidatus Micrarchaeota</taxon>
        <taxon>Candidatus Micrarchaeia</taxon>
        <taxon>Candidatus Anstonellales</taxon>
        <taxon>Candidatus Bilamarchaeaceae</taxon>
        <taxon>Candidatus Bilamarchaeum</taxon>
    </lineage>
</organism>
<evidence type="ECO:0000256" key="4">
    <source>
        <dbReference type="ARBA" id="ARBA00035461"/>
    </source>
</evidence>
<dbReference type="NCBIfam" id="NF003258">
    <property type="entry name" value="PRK04219.1"/>
    <property type="match status" value="1"/>
</dbReference>
<evidence type="ECO:0000256" key="2">
    <source>
        <dbReference type="ARBA" id="ARBA00022980"/>
    </source>
</evidence>
<evidence type="ECO:0000256" key="3">
    <source>
        <dbReference type="ARBA" id="ARBA00023274"/>
    </source>
</evidence>
<dbReference type="FunFam" id="3.30.1440.10:FF:000002">
    <property type="entry name" value="60S ribosomal protein L11"/>
    <property type="match status" value="1"/>
</dbReference>
<comment type="caution">
    <text evidence="8">The sequence shown here is derived from an EMBL/GenBank/DDBJ whole genome shotgun (WGS) entry which is preliminary data.</text>
</comment>
<dbReference type="Gene3D" id="3.30.1440.10">
    <property type="match status" value="1"/>
</dbReference>
<keyword evidence="2 5" id="KW-0689">Ribosomal protein</keyword>
<sequence length="170" mass="18969">MTENKMREILIEKVTVNIGVGAPGDKLEHAKGLLERLTDGKAVETHARRRDPVFKLRKGLPIGAKVTLRGEGAKTFLDKALNAKRRQLKSSNFDRQGNFAFGIHEYIDFPGAKYDPGIAMFGFDICVSLARKGGRVSIRKLRPSNVGRHHRVTRDEAMDFAKNSLAVKIE</sequence>
<dbReference type="GO" id="GO:0006412">
    <property type="term" value="P:translation"/>
    <property type="evidence" value="ECO:0007669"/>
    <property type="project" value="InterPro"/>
</dbReference>
<dbReference type="InterPro" id="IPR031309">
    <property type="entry name" value="Ribosomal_uL5_C"/>
</dbReference>
<dbReference type="Proteomes" id="UP000789941">
    <property type="component" value="Unassembled WGS sequence"/>
</dbReference>
<comment type="similarity">
    <text evidence="1 5">Belongs to the universal ribosomal protein uL5 family.</text>
</comment>
<feature type="domain" description="Large ribosomal subunit protein uL5 N-terminal" evidence="6">
    <location>
        <begin position="4"/>
        <end position="57"/>
    </location>
</feature>
<evidence type="ECO:0000256" key="5">
    <source>
        <dbReference type="RuleBase" id="RU003930"/>
    </source>
</evidence>
<evidence type="ECO:0000313" key="8">
    <source>
        <dbReference type="EMBL" id="VVC03647.1"/>
    </source>
</evidence>
<dbReference type="AlphaFoldDB" id="A0A5E4LS02"/>
<dbReference type="InterPro" id="IPR002132">
    <property type="entry name" value="Ribosomal_uL5"/>
</dbReference>
<reference evidence="8 9" key="1">
    <citation type="submission" date="2019-08" db="EMBL/GenBank/DDBJ databases">
        <authorList>
            <person name="Vazquez-Campos X."/>
        </authorList>
    </citation>
    <scope>NUCLEOTIDE SEQUENCE [LARGE SCALE GENOMIC DNA]</scope>
    <source>
        <strain evidence="8">LFW-283_2</strain>
    </source>
</reference>
<gene>
    <name evidence="8" type="primary">rpl5</name>
    <name evidence="8" type="ORF">LFW2832_00452</name>
</gene>
<keyword evidence="3 5" id="KW-0687">Ribonucleoprotein</keyword>
<dbReference type="EMBL" id="CABMJJ010000008">
    <property type="protein sequence ID" value="VVC03647.1"/>
    <property type="molecule type" value="Genomic_DNA"/>
</dbReference>
<evidence type="ECO:0000313" key="9">
    <source>
        <dbReference type="Proteomes" id="UP000789941"/>
    </source>
</evidence>
<dbReference type="GO" id="GO:1990904">
    <property type="term" value="C:ribonucleoprotein complex"/>
    <property type="evidence" value="ECO:0007669"/>
    <property type="project" value="UniProtKB-KW"/>
</dbReference>
<proteinExistence type="inferred from homology"/>
<evidence type="ECO:0000259" key="6">
    <source>
        <dbReference type="Pfam" id="PF00281"/>
    </source>
</evidence>
<dbReference type="Pfam" id="PF00281">
    <property type="entry name" value="Ribosomal_L5"/>
    <property type="match status" value="1"/>
</dbReference>
<dbReference type="PANTHER" id="PTHR11994">
    <property type="entry name" value="60S RIBOSOMAL PROTEIN L11-RELATED"/>
    <property type="match status" value="1"/>
</dbReference>
<feature type="domain" description="Large ribosomal subunit protein uL5 C-terminal" evidence="7">
    <location>
        <begin position="61"/>
        <end position="160"/>
    </location>
</feature>
<dbReference type="Pfam" id="PF00673">
    <property type="entry name" value="Ribosomal_L5_C"/>
    <property type="match status" value="1"/>
</dbReference>
<dbReference type="InterPro" id="IPR022803">
    <property type="entry name" value="Ribosomal_uL5_dom_sf"/>
</dbReference>
<dbReference type="SUPFAM" id="SSF55282">
    <property type="entry name" value="RL5-like"/>
    <property type="match status" value="1"/>
</dbReference>
<evidence type="ECO:0000256" key="1">
    <source>
        <dbReference type="ARBA" id="ARBA00008553"/>
    </source>
</evidence>
<dbReference type="InterPro" id="IPR031310">
    <property type="entry name" value="Ribosomal_uL5_N"/>
</dbReference>
<accession>A0A5E4LS02</accession>
<name>A0A5E4LS02_9ARCH</name>
<dbReference type="GO" id="GO:0005840">
    <property type="term" value="C:ribosome"/>
    <property type="evidence" value="ECO:0007669"/>
    <property type="project" value="UniProtKB-KW"/>
</dbReference>
<protein>
    <recommendedName>
        <fullName evidence="4">50S ribosomal protein L5</fullName>
    </recommendedName>
</protein>
<dbReference type="GO" id="GO:0003735">
    <property type="term" value="F:structural constituent of ribosome"/>
    <property type="evidence" value="ECO:0007669"/>
    <property type="project" value="InterPro"/>
</dbReference>